<dbReference type="Gene3D" id="2.60.40.10">
    <property type="entry name" value="Immunoglobulins"/>
    <property type="match status" value="1"/>
</dbReference>
<keyword evidence="2" id="KW-0378">Hydrolase</keyword>
<evidence type="ECO:0000256" key="3">
    <source>
        <dbReference type="SAM" id="MobiDB-lite"/>
    </source>
</evidence>
<feature type="domain" description="Fibronectin type III-like" evidence="4">
    <location>
        <begin position="130"/>
        <end position="201"/>
    </location>
</feature>
<name>A0ABV2XZI6_9ACTN</name>
<dbReference type="InterPro" id="IPR026891">
    <property type="entry name" value="Fn3-like"/>
</dbReference>
<dbReference type="Pfam" id="PF01915">
    <property type="entry name" value="Glyco_hydro_3_C"/>
    <property type="match status" value="1"/>
</dbReference>
<evidence type="ECO:0000313" key="5">
    <source>
        <dbReference type="EMBL" id="MEU2269305.1"/>
    </source>
</evidence>
<reference evidence="5 6" key="1">
    <citation type="submission" date="2024-06" db="EMBL/GenBank/DDBJ databases">
        <title>The Natural Products Discovery Center: Release of the First 8490 Sequenced Strains for Exploring Actinobacteria Biosynthetic Diversity.</title>
        <authorList>
            <person name="Kalkreuter E."/>
            <person name="Kautsar S.A."/>
            <person name="Yang D."/>
            <person name="Bader C.D."/>
            <person name="Teijaro C.N."/>
            <person name="Fluegel L."/>
            <person name="Davis C.M."/>
            <person name="Simpson J.R."/>
            <person name="Lauterbach L."/>
            <person name="Steele A.D."/>
            <person name="Gui C."/>
            <person name="Meng S."/>
            <person name="Li G."/>
            <person name="Viehrig K."/>
            <person name="Ye F."/>
            <person name="Su P."/>
            <person name="Kiefer A.F."/>
            <person name="Nichols A."/>
            <person name="Cepeda A.J."/>
            <person name="Yan W."/>
            <person name="Fan B."/>
            <person name="Jiang Y."/>
            <person name="Adhikari A."/>
            <person name="Zheng C.-J."/>
            <person name="Schuster L."/>
            <person name="Cowan T.M."/>
            <person name="Smanski M.J."/>
            <person name="Chevrette M.G."/>
            <person name="De Carvalho L.P.S."/>
            <person name="Shen B."/>
        </authorList>
    </citation>
    <scope>NUCLEOTIDE SEQUENCE [LARGE SCALE GENOMIC DNA]</scope>
    <source>
        <strain evidence="5 6">NPDC019583</strain>
    </source>
</reference>
<dbReference type="Gene3D" id="3.20.20.300">
    <property type="entry name" value="Glycoside hydrolase, family 3, N-terminal domain"/>
    <property type="match status" value="1"/>
</dbReference>
<evidence type="ECO:0000256" key="2">
    <source>
        <dbReference type="ARBA" id="ARBA00022801"/>
    </source>
</evidence>
<protein>
    <submittedName>
        <fullName evidence="5">Fibronectin type III-like domain-contianing protein</fullName>
    </submittedName>
</protein>
<evidence type="ECO:0000259" key="4">
    <source>
        <dbReference type="SMART" id="SM01217"/>
    </source>
</evidence>
<proteinExistence type="inferred from homology"/>
<keyword evidence="6" id="KW-1185">Reference proteome</keyword>
<dbReference type="PANTHER" id="PTHR42715">
    <property type="entry name" value="BETA-GLUCOSIDASE"/>
    <property type="match status" value="1"/>
</dbReference>
<gene>
    <name evidence="5" type="ORF">ABZ568_23460</name>
</gene>
<dbReference type="Proteomes" id="UP001550603">
    <property type="component" value="Unassembled WGS sequence"/>
</dbReference>
<dbReference type="PANTHER" id="PTHR42715:SF10">
    <property type="entry name" value="BETA-GLUCOSIDASE"/>
    <property type="match status" value="1"/>
</dbReference>
<comment type="similarity">
    <text evidence="1">Belongs to the glycosyl hydrolase 3 family.</text>
</comment>
<organism evidence="5 6">
    <name type="scientific">Streptomyces olindensis</name>
    <dbReference type="NCBI Taxonomy" id="358823"/>
    <lineage>
        <taxon>Bacteria</taxon>
        <taxon>Bacillati</taxon>
        <taxon>Actinomycetota</taxon>
        <taxon>Actinomycetes</taxon>
        <taxon>Kitasatosporales</taxon>
        <taxon>Streptomycetaceae</taxon>
        <taxon>Streptomyces</taxon>
    </lineage>
</organism>
<dbReference type="Pfam" id="PF14310">
    <property type="entry name" value="Fn3-like"/>
    <property type="match status" value="1"/>
</dbReference>
<dbReference type="SMART" id="SM01217">
    <property type="entry name" value="Fn3_like"/>
    <property type="match status" value="1"/>
</dbReference>
<dbReference type="InterPro" id="IPR050288">
    <property type="entry name" value="Cellulose_deg_GH3"/>
</dbReference>
<dbReference type="Gene3D" id="3.40.50.1700">
    <property type="entry name" value="Glycoside hydrolase family 3 C-terminal domain"/>
    <property type="match status" value="1"/>
</dbReference>
<feature type="region of interest" description="Disordered" evidence="3">
    <location>
        <begin position="33"/>
        <end position="63"/>
    </location>
</feature>
<evidence type="ECO:0000313" key="6">
    <source>
        <dbReference type="Proteomes" id="UP001550603"/>
    </source>
</evidence>
<accession>A0ABV2XZI6</accession>
<sequence>MSMPWLERTGAVLHMYYPGQEGAAATAAVLYGDRDPGGRPTQSFPADDDHHPVAGDPRRYPGVDGTETYAEGVRVGHRWYDAEGVRPLFPFGHGLSYTSFAYADPDARWTGDGLDVAFTVRNTGRRDGVDVPQVYAGPSPDLPLDQPVRVLAGYRRLALRAGEERRVGVRVEPRTLSSWDAGVHDWVLGTGVRTLWIGASSRDLRLRTSVRVGG</sequence>
<dbReference type="InterPro" id="IPR013783">
    <property type="entry name" value="Ig-like_fold"/>
</dbReference>
<comment type="caution">
    <text evidence="5">The sequence shown here is derived from an EMBL/GenBank/DDBJ whole genome shotgun (WGS) entry which is preliminary data.</text>
</comment>
<evidence type="ECO:0000256" key="1">
    <source>
        <dbReference type="ARBA" id="ARBA00005336"/>
    </source>
</evidence>
<dbReference type="RefSeq" id="WP_359790634.1">
    <property type="nucleotide sequence ID" value="NZ_JBEYBN010000035.1"/>
</dbReference>
<dbReference type="EMBL" id="JBEYBN010000035">
    <property type="protein sequence ID" value="MEU2269305.1"/>
    <property type="molecule type" value="Genomic_DNA"/>
</dbReference>
<dbReference type="InterPro" id="IPR036962">
    <property type="entry name" value="Glyco_hydro_3_N_sf"/>
</dbReference>
<dbReference type="InterPro" id="IPR036881">
    <property type="entry name" value="Glyco_hydro_3_C_sf"/>
</dbReference>
<dbReference type="InterPro" id="IPR002772">
    <property type="entry name" value="Glyco_hydro_3_C"/>
</dbReference>
<feature type="compositionally biased region" description="Basic and acidic residues" evidence="3">
    <location>
        <begin position="47"/>
        <end position="61"/>
    </location>
</feature>
<dbReference type="SUPFAM" id="SSF52279">
    <property type="entry name" value="Beta-D-glucan exohydrolase, C-terminal domain"/>
    <property type="match status" value="1"/>
</dbReference>